<proteinExistence type="inferred from homology"/>
<evidence type="ECO:0000256" key="3">
    <source>
        <dbReference type="ARBA" id="ARBA00012991"/>
    </source>
</evidence>
<dbReference type="InterPro" id="IPR002204">
    <property type="entry name" value="3-OH-isobutyrate_DH-rel_CS"/>
</dbReference>
<evidence type="ECO:0000256" key="7">
    <source>
        <dbReference type="ARBA" id="ARBA00049197"/>
    </source>
</evidence>
<name>A0A167Q8W6_PHYB8</name>
<dbReference type="InterPro" id="IPR006115">
    <property type="entry name" value="6PGDH_NADP-bd"/>
</dbReference>
<dbReference type="GO" id="GO:0050661">
    <property type="term" value="F:NADP binding"/>
    <property type="evidence" value="ECO:0007669"/>
    <property type="project" value="InterPro"/>
</dbReference>
<evidence type="ECO:0000259" key="9">
    <source>
        <dbReference type="Pfam" id="PF03446"/>
    </source>
</evidence>
<dbReference type="Gene3D" id="1.10.1040.10">
    <property type="entry name" value="N-(1-d-carboxylethyl)-l-norvaline Dehydrogenase, domain 2"/>
    <property type="match status" value="1"/>
</dbReference>
<evidence type="ECO:0000256" key="5">
    <source>
        <dbReference type="ARBA" id="ARBA00023002"/>
    </source>
</evidence>
<dbReference type="RefSeq" id="XP_018297327.1">
    <property type="nucleotide sequence ID" value="XM_018433298.1"/>
</dbReference>
<gene>
    <name evidence="11" type="ORF">PHYBLDRAFT_154111</name>
</gene>
<dbReference type="InterPro" id="IPR008927">
    <property type="entry name" value="6-PGluconate_DH-like_C_sf"/>
</dbReference>
<dbReference type="SUPFAM" id="SSF48179">
    <property type="entry name" value="6-phosphogluconate dehydrogenase C-terminal domain-like"/>
    <property type="match status" value="1"/>
</dbReference>
<dbReference type="AlphaFoldDB" id="A0A167Q8W6"/>
<evidence type="ECO:0000313" key="12">
    <source>
        <dbReference type="Proteomes" id="UP000077315"/>
    </source>
</evidence>
<dbReference type="Proteomes" id="UP000077315">
    <property type="component" value="Unassembled WGS sequence"/>
</dbReference>
<evidence type="ECO:0000256" key="4">
    <source>
        <dbReference type="ARBA" id="ARBA00022456"/>
    </source>
</evidence>
<comment type="catalytic activity">
    <reaction evidence="7 8">
        <text>3-hydroxy-2-methylpropanoate + NAD(+) = 2-methyl-3-oxopropanoate + NADH + H(+)</text>
        <dbReference type="Rhea" id="RHEA:17681"/>
        <dbReference type="ChEBI" id="CHEBI:11805"/>
        <dbReference type="ChEBI" id="CHEBI:15378"/>
        <dbReference type="ChEBI" id="CHEBI:57540"/>
        <dbReference type="ChEBI" id="CHEBI:57700"/>
        <dbReference type="ChEBI" id="CHEBI:57945"/>
        <dbReference type="EC" id="1.1.1.31"/>
    </reaction>
</comment>
<protein>
    <recommendedName>
        <fullName evidence="3 8">3-hydroxyisobutyrate dehydrogenase</fullName>
        <shortName evidence="8">HIBADH</shortName>
        <ecNumber evidence="3 8">1.1.1.31</ecNumber>
    </recommendedName>
</protein>
<keyword evidence="12" id="KW-1185">Reference proteome</keyword>
<evidence type="ECO:0000259" key="10">
    <source>
        <dbReference type="Pfam" id="PF14833"/>
    </source>
</evidence>
<dbReference type="PANTHER" id="PTHR22981">
    <property type="entry name" value="3-HYDROXYISOBUTYRATE DEHYDROGENASE-RELATED"/>
    <property type="match status" value="1"/>
</dbReference>
<dbReference type="Pfam" id="PF14833">
    <property type="entry name" value="NAD_binding_11"/>
    <property type="match status" value="1"/>
</dbReference>
<dbReference type="NCBIfam" id="TIGR01692">
    <property type="entry name" value="HIBADH"/>
    <property type="match status" value="1"/>
</dbReference>
<dbReference type="EC" id="1.1.1.31" evidence="3 8"/>
<evidence type="ECO:0000256" key="1">
    <source>
        <dbReference type="ARBA" id="ARBA00005109"/>
    </source>
</evidence>
<sequence length="365" mass="38761">MSLSVLFRTLSVRPSQLCVSRAVGGQCKSHCSNHQCRSGCCTHKCTPACTSHRLFSTALPNANRSKTVGFIGLGQMGYGMANNLATKSIDPLLVYDVNQDAVQKFIETHPNARAASSPGDIAEQAATVITMLPESSHVESVYKAMRDAVDKDSILVDSSTIDADVSRRVAADIMSKNATAFDAPVSGGTLGANAGTLTFMVGAPSLESFEKVKPVLCHMGHNVVYCGCNGSGQVAKLCNNMLLGISMIGVSEAMLLGTRLGMDAHLLASILNTSTGRCWSSDTYNPHPGVIPTAPSGKDYKGGFSNKLMAKDLRIAMKAAKDASADPVLGTVAAQIYNQLSVTKDFDSLDFSSVYKVYFKNKIDR</sequence>
<dbReference type="InterPro" id="IPR013328">
    <property type="entry name" value="6PGD_dom2"/>
</dbReference>
<dbReference type="STRING" id="763407.A0A167Q8W6"/>
<dbReference type="VEuPathDB" id="FungiDB:PHYBLDRAFT_154111"/>
<dbReference type="FunFam" id="1.10.1040.10:FF:000006">
    <property type="entry name" value="3-hydroxyisobutyrate dehydrogenase"/>
    <property type="match status" value="1"/>
</dbReference>
<comment type="pathway">
    <text evidence="1 8">Amino-acid degradation; L-valine degradation.</text>
</comment>
<dbReference type="SUPFAM" id="SSF51735">
    <property type="entry name" value="NAD(P)-binding Rossmann-fold domains"/>
    <property type="match status" value="1"/>
</dbReference>
<dbReference type="PROSITE" id="PS00895">
    <property type="entry name" value="3_HYDROXYISOBUT_DH"/>
    <property type="match status" value="1"/>
</dbReference>
<dbReference type="PANTHER" id="PTHR22981:SF7">
    <property type="entry name" value="3-HYDROXYISOBUTYRATE DEHYDROGENASE, MITOCHONDRIAL"/>
    <property type="match status" value="1"/>
</dbReference>
<keyword evidence="6 8" id="KW-0520">NAD</keyword>
<feature type="domain" description="6-phosphogluconate dehydrogenase NADP-binding" evidence="9">
    <location>
        <begin position="67"/>
        <end position="227"/>
    </location>
</feature>
<evidence type="ECO:0000313" key="11">
    <source>
        <dbReference type="EMBL" id="OAD79287.1"/>
    </source>
</evidence>
<evidence type="ECO:0000256" key="6">
    <source>
        <dbReference type="ARBA" id="ARBA00023027"/>
    </source>
</evidence>
<dbReference type="InterPro" id="IPR036291">
    <property type="entry name" value="NAD(P)-bd_dom_sf"/>
</dbReference>
<dbReference type="EMBL" id="KV440972">
    <property type="protein sequence ID" value="OAD79287.1"/>
    <property type="molecule type" value="Genomic_DNA"/>
</dbReference>
<dbReference type="Gene3D" id="3.40.50.720">
    <property type="entry name" value="NAD(P)-binding Rossmann-like Domain"/>
    <property type="match status" value="1"/>
</dbReference>
<feature type="domain" description="3-hydroxyisobutyrate dehydrogenase-like NAD-binding" evidence="10">
    <location>
        <begin position="230"/>
        <end position="358"/>
    </location>
</feature>
<dbReference type="GO" id="GO:0005739">
    <property type="term" value="C:mitochondrion"/>
    <property type="evidence" value="ECO:0007669"/>
    <property type="project" value="TreeGrafter"/>
</dbReference>
<dbReference type="GO" id="GO:0051287">
    <property type="term" value="F:NAD binding"/>
    <property type="evidence" value="ECO:0007669"/>
    <property type="project" value="InterPro"/>
</dbReference>
<reference evidence="12" key="1">
    <citation type="submission" date="2015-06" db="EMBL/GenBank/DDBJ databases">
        <title>Expansion of signal transduction pathways in fungi by whole-genome duplication.</title>
        <authorList>
            <consortium name="DOE Joint Genome Institute"/>
            <person name="Corrochano L.M."/>
            <person name="Kuo A."/>
            <person name="Marcet-Houben M."/>
            <person name="Polaino S."/>
            <person name="Salamov A."/>
            <person name="Villalobos J.M."/>
            <person name="Alvarez M.I."/>
            <person name="Avalos J."/>
            <person name="Benito E.P."/>
            <person name="Benoit I."/>
            <person name="Burger G."/>
            <person name="Camino L.P."/>
            <person name="Canovas D."/>
            <person name="Cerda-Olmedo E."/>
            <person name="Cheng J.-F."/>
            <person name="Dominguez A."/>
            <person name="Elias M."/>
            <person name="Eslava A.P."/>
            <person name="Glaser F."/>
            <person name="Grimwood J."/>
            <person name="Gutierrez G."/>
            <person name="Heitman J."/>
            <person name="Henrissat B."/>
            <person name="Iturriaga E.A."/>
            <person name="Lang B.F."/>
            <person name="Lavin J.L."/>
            <person name="Lee S."/>
            <person name="Li W."/>
            <person name="Lindquist E."/>
            <person name="Lopez-Garcia S."/>
            <person name="Luque E.M."/>
            <person name="Marcos A.T."/>
            <person name="Martin J."/>
            <person name="McCluskey K."/>
            <person name="Medina H.R."/>
            <person name="Miralles-Duran A."/>
            <person name="Miyazaki A."/>
            <person name="Munoz-Torres E."/>
            <person name="Oguiza J.A."/>
            <person name="Ohm R."/>
            <person name="Olmedo M."/>
            <person name="Orejas M."/>
            <person name="Ortiz-Castellanos L."/>
            <person name="Pisabarro A.G."/>
            <person name="Rodriguez-Romero J."/>
            <person name="Ruiz-Herrera J."/>
            <person name="Ruiz-Vazquez R."/>
            <person name="Sanz C."/>
            <person name="Schackwitz W."/>
            <person name="Schmutz J."/>
            <person name="Shahriari M."/>
            <person name="Shelest E."/>
            <person name="Silva-Franco F."/>
            <person name="Soanes D."/>
            <person name="Syed K."/>
            <person name="Tagua V.G."/>
            <person name="Talbot N.J."/>
            <person name="Thon M."/>
            <person name="De vries R.P."/>
            <person name="Wiebenga A."/>
            <person name="Yadav J.S."/>
            <person name="Braun E.L."/>
            <person name="Baker S."/>
            <person name="Garre V."/>
            <person name="Horwitz B."/>
            <person name="Torres-Martinez S."/>
            <person name="Idnurm A."/>
            <person name="Herrera-Estrella A."/>
            <person name="Gabaldon T."/>
            <person name="Grigoriev I.V."/>
        </authorList>
    </citation>
    <scope>NUCLEOTIDE SEQUENCE [LARGE SCALE GENOMIC DNA]</scope>
    <source>
        <strain evidence="12">NRRL 1555(-)</strain>
    </source>
</reference>
<dbReference type="OrthoDB" id="435038at2759"/>
<keyword evidence="5 8" id="KW-0560">Oxidoreductase</keyword>
<evidence type="ECO:0000256" key="2">
    <source>
        <dbReference type="ARBA" id="ARBA00006013"/>
    </source>
</evidence>
<keyword evidence="4 8" id="KW-0101">Branched-chain amino acid catabolism</keyword>
<dbReference type="InParanoid" id="A0A167Q8W6"/>
<dbReference type="InterPro" id="IPR011548">
    <property type="entry name" value="HIBADH"/>
</dbReference>
<comment type="similarity">
    <text evidence="2">Belongs to the HIBADH-related family. 3-hydroxyisobutyrate dehydrogenase subfamily.</text>
</comment>
<dbReference type="UniPathway" id="UPA00362"/>
<evidence type="ECO:0000256" key="8">
    <source>
        <dbReference type="RuleBase" id="RU910714"/>
    </source>
</evidence>
<dbReference type="GO" id="GO:0008442">
    <property type="term" value="F:3-hydroxyisobutyrate dehydrogenase activity"/>
    <property type="evidence" value="ECO:0007669"/>
    <property type="project" value="UniProtKB-EC"/>
</dbReference>
<dbReference type="InterPro" id="IPR029154">
    <property type="entry name" value="HIBADH-like_NADP-bd"/>
</dbReference>
<dbReference type="GO" id="GO:0006574">
    <property type="term" value="P:L-valine catabolic process"/>
    <property type="evidence" value="ECO:0007669"/>
    <property type="project" value="UniProtKB-UniPathway"/>
</dbReference>
<accession>A0A167Q8W6</accession>
<organism evidence="11 12">
    <name type="scientific">Phycomyces blakesleeanus (strain ATCC 8743b / DSM 1359 / FGSC 10004 / NBRC 33097 / NRRL 1555)</name>
    <dbReference type="NCBI Taxonomy" id="763407"/>
    <lineage>
        <taxon>Eukaryota</taxon>
        <taxon>Fungi</taxon>
        <taxon>Fungi incertae sedis</taxon>
        <taxon>Mucoromycota</taxon>
        <taxon>Mucoromycotina</taxon>
        <taxon>Mucoromycetes</taxon>
        <taxon>Mucorales</taxon>
        <taxon>Phycomycetaceae</taxon>
        <taxon>Phycomyces</taxon>
    </lineage>
</organism>
<dbReference type="GeneID" id="28994204"/>
<dbReference type="Pfam" id="PF03446">
    <property type="entry name" value="NAD_binding_2"/>
    <property type="match status" value="1"/>
</dbReference>